<organism evidence="1 2">
    <name type="scientific">Pisolithus microcarpus 441</name>
    <dbReference type="NCBI Taxonomy" id="765257"/>
    <lineage>
        <taxon>Eukaryota</taxon>
        <taxon>Fungi</taxon>
        <taxon>Dikarya</taxon>
        <taxon>Basidiomycota</taxon>
        <taxon>Agaricomycotina</taxon>
        <taxon>Agaricomycetes</taxon>
        <taxon>Agaricomycetidae</taxon>
        <taxon>Boletales</taxon>
        <taxon>Sclerodermatineae</taxon>
        <taxon>Pisolithaceae</taxon>
        <taxon>Pisolithus</taxon>
    </lineage>
</organism>
<evidence type="ECO:0000313" key="2">
    <source>
        <dbReference type="Proteomes" id="UP000054018"/>
    </source>
</evidence>
<sequence length="126" mass="13745">MPALTQSYEVLLDFTNDTHDCATIQLLHDYGRNTSTAVLLQPGESVTLVLDAGSVYKYALKSRSKVANVSARSWRDIHCDISHLFAGAPSPRSPSPCASIPSANGVTVDLIWRDHRFNVWNDSASG</sequence>
<dbReference type="HOGENOM" id="CLU_153333_0_0_1"/>
<dbReference type="Proteomes" id="UP000054018">
    <property type="component" value="Unassembled WGS sequence"/>
</dbReference>
<name>A0A0C9ZQX5_9AGAM</name>
<reference evidence="2" key="2">
    <citation type="submission" date="2015-01" db="EMBL/GenBank/DDBJ databases">
        <title>Evolutionary Origins and Diversification of the Mycorrhizal Mutualists.</title>
        <authorList>
            <consortium name="DOE Joint Genome Institute"/>
            <consortium name="Mycorrhizal Genomics Consortium"/>
            <person name="Kohler A."/>
            <person name="Kuo A."/>
            <person name="Nagy L.G."/>
            <person name="Floudas D."/>
            <person name="Copeland A."/>
            <person name="Barry K.W."/>
            <person name="Cichocki N."/>
            <person name="Veneault-Fourrey C."/>
            <person name="LaButti K."/>
            <person name="Lindquist E.A."/>
            <person name="Lipzen A."/>
            <person name="Lundell T."/>
            <person name="Morin E."/>
            <person name="Murat C."/>
            <person name="Riley R."/>
            <person name="Ohm R."/>
            <person name="Sun H."/>
            <person name="Tunlid A."/>
            <person name="Henrissat B."/>
            <person name="Grigoriev I.V."/>
            <person name="Hibbett D.S."/>
            <person name="Martin F."/>
        </authorList>
    </citation>
    <scope>NUCLEOTIDE SEQUENCE [LARGE SCALE GENOMIC DNA]</scope>
    <source>
        <strain evidence="2">441</strain>
    </source>
</reference>
<gene>
    <name evidence="1" type="ORF">PISMIDRAFT_91342</name>
</gene>
<accession>A0A0C9ZQX5</accession>
<keyword evidence="2" id="KW-1185">Reference proteome</keyword>
<dbReference type="EMBL" id="KN833692">
    <property type="protein sequence ID" value="KIK28469.1"/>
    <property type="molecule type" value="Genomic_DNA"/>
</dbReference>
<dbReference type="AlphaFoldDB" id="A0A0C9ZQX5"/>
<reference evidence="1 2" key="1">
    <citation type="submission" date="2014-04" db="EMBL/GenBank/DDBJ databases">
        <authorList>
            <consortium name="DOE Joint Genome Institute"/>
            <person name="Kuo A."/>
            <person name="Kohler A."/>
            <person name="Costa M.D."/>
            <person name="Nagy L.G."/>
            <person name="Floudas D."/>
            <person name="Copeland A."/>
            <person name="Barry K.W."/>
            <person name="Cichocki N."/>
            <person name="Veneault-Fourrey C."/>
            <person name="LaButti K."/>
            <person name="Lindquist E.A."/>
            <person name="Lipzen A."/>
            <person name="Lundell T."/>
            <person name="Morin E."/>
            <person name="Murat C."/>
            <person name="Sun H."/>
            <person name="Tunlid A."/>
            <person name="Henrissat B."/>
            <person name="Grigoriev I.V."/>
            <person name="Hibbett D.S."/>
            <person name="Martin F."/>
            <person name="Nordberg H.P."/>
            <person name="Cantor M.N."/>
            <person name="Hua S.X."/>
        </authorList>
    </citation>
    <scope>NUCLEOTIDE SEQUENCE [LARGE SCALE GENOMIC DNA]</scope>
    <source>
        <strain evidence="1 2">441</strain>
    </source>
</reference>
<dbReference type="OrthoDB" id="3249150at2759"/>
<proteinExistence type="predicted"/>
<protein>
    <submittedName>
        <fullName evidence="1">Uncharacterized protein</fullName>
    </submittedName>
</protein>
<evidence type="ECO:0000313" key="1">
    <source>
        <dbReference type="EMBL" id="KIK28469.1"/>
    </source>
</evidence>